<keyword evidence="2" id="KW-1185">Reference proteome</keyword>
<accession>A0A026W2A9</accession>
<dbReference type="EMBL" id="KK107468">
    <property type="protein sequence ID" value="EZA50225.1"/>
    <property type="molecule type" value="Genomic_DNA"/>
</dbReference>
<organism evidence="1 2">
    <name type="scientific">Ooceraea biroi</name>
    <name type="common">Clonal raider ant</name>
    <name type="synonym">Cerapachys biroi</name>
    <dbReference type="NCBI Taxonomy" id="2015173"/>
    <lineage>
        <taxon>Eukaryota</taxon>
        <taxon>Metazoa</taxon>
        <taxon>Ecdysozoa</taxon>
        <taxon>Arthropoda</taxon>
        <taxon>Hexapoda</taxon>
        <taxon>Insecta</taxon>
        <taxon>Pterygota</taxon>
        <taxon>Neoptera</taxon>
        <taxon>Endopterygota</taxon>
        <taxon>Hymenoptera</taxon>
        <taxon>Apocrita</taxon>
        <taxon>Aculeata</taxon>
        <taxon>Formicoidea</taxon>
        <taxon>Formicidae</taxon>
        <taxon>Dorylinae</taxon>
        <taxon>Ooceraea</taxon>
    </lineage>
</organism>
<name>A0A026W2A9_OOCBI</name>
<dbReference type="Proteomes" id="UP000053097">
    <property type="component" value="Unassembled WGS sequence"/>
</dbReference>
<protein>
    <submittedName>
        <fullName evidence="1">Uncharacterized protein</fullName>
    </submittedName>
</protein>
<gene>
    <name evidence="1" type="ORF">X777_11326</name>
</gene>
<sequence>MTTMTCNVTRRRRSRIVLEFSRAAALPRLPLLSAAGSDNNRARACKIDRACRMERPSTLGNVIEVAASA</sequence>
<evidence type="ECO:0000313" key="2">
    <source>
        <dbReference type="Proteomes" id="UP000053097"/>
    </source>
</evidence>
<evidence type="ECO:0000313" key="1">
    <source>
        <dbReference type="EMBL" id="EZA50225.1"/>
    </source>
</evidence>
<reference evidence="1 2" key="1">
    <citation type="journal article" date="2014" name="Curr. Biol.">
        <title>The genome of the clonal raider ant Cerapachys biroi.</title>
        <authorList>
            <person name="Oxley P.R."/>
            <person name="Ji L."/>
            <person name="Fetter-Pruneda I."/>
            <person name="McKenzie S.K."/>
            <person name="Li C."/>
            <person name="Hu H."/>
            <person name="Zhang G."/>
            <person name="Kronauer D.J."/>
        </authorList>
    </citation>
    <scope>NUCLEOTIDE SEQUENCE [LARGE SCALE GENOMIC DNA]</scope>
</reference>
<proteinExistence type="predicted"/>
<dbReference type="AlphaFoldDB" id="A0A026W2A9"/>